<evidence type="ECO:0000256" key="2">
    <source>
        <dbReference type="ARBA" id="ARBA00006143"/>
    </source>
</evidence>
<evidence type="ECO:0000313" key="8">
    <source>
        <dbReference type="EMBL" id="TQD26653.1"/>
    </source>
</evidence>
<comment type="caution">
    <text evidence="8">The sequence shown here is derived from an EMBL/GenBank/DDBJ whole genome shotgun (WGS) entry which is preliminary data.</text>
</comment>
<organism evidence="8 9">
    <name type="scientific">Methanolobus vulcani</name>
    <dbReference type="NCBI Taxonomy" id="38026"/>
    <lineage>
        <taxon>Archaea</taxon>
        <taxon>Methanobacteriati</taxon>
        <taxon>Methanobacteriota</taxon>
        <taxon>Stenosarchaea group</taxon>
        <taxon>Methanomicrobia</taxon>
        <taxon>Methanosarcinales</taxon>
        <taxon>Methanosarcinaceae</taxon>
        <taxon>Methanolobus</taxon>
    </lineage>
</organism>
<proteinExistence type="inferred from homology"/>
<protein>
    <submittedName>
        <fullName evidence="8">Cytochrome c biogenesis protein CcdA</fullName>
    </submittedName>
</protein>
<dbReference type="AlphaFoldDB" id="A0A7Z8KPH0"/>
<dbReference type="OrthoDB" id="115386at2157"/>
<dbReference type="InterPro" id="IPR051790">
    <property type="entry name" value="Cytochrome_c-biogenesis_DsbD"/>
</dbReference>
<evidence type="ECO:0000256" key="6">
    <source>
        <dbReference type="SAM" id="Phobius"/>
    </source>
</evidence>
<evidence type="ECO:0000313" key="9">
    <source>
        <dbReference type="Proteomes" id="UP000319335"/>
    </source>
</evidence>
<evidence type="ECO:0000256" key="3">
    <source>
        <dbReference type="ARBA" id="ARBA00022692"/>
    </source>
</evidence>
<sequence length="218" mass="23096">MVDASTLTPLASFLAGIVSVLSPCVLPLLPIVLAYSTGNSKLRPLSIIVGLTFSFTVMGIAASAFGEYILPYLNELKIIAELIIIFMGISMLMQKDVFASLSQYTGKIHAEGKGLIGGLVIGASLGIIWIPCVGPILASILTLVALEGNVLYGAGLLFIYAMGFAIPMLIIAYSAKLSGDRLGKIAEYDIELKKGAGIVLIIAGLWMVYTNHLRAFLT</sequence>
<feature type="domain" description="Cytochrome C biogenesis protein transmembrane" evidence="7">
    <location>
        <begin position="11"/>
        <end position="208"/>
    </location>
</feature>
<dbReference type="GO" id="GO:0017004">
    <property type="term" value="P:cytochrome complex assembly"/>
    <property type="evidence" value="ECO:0007669"/>
    <property type="project" value="InterPro"/>
</dbReference>
<dbReference type="PANTHER" id="PTHR31272">
    <property type="entry name" value="CYTOCHROME C-TYPE BIOGENESIS PROTEIN HI_1454-RELATED"/>
    <property type="match status" value="1"/>
</dbReference>
<accession>A0A7Z8KPH0</accession>
<comment type="subcellular location">
    <subcellularLocation>
        <location evidence="1">Membrane</location>
        <topology evidence="1">Multi-pass membrane protein</topology>
    </subcellularLocation>
</comment>
<comment type="similarity">
    <text evidence="2">Belongs to the DsbD family.</text>
</comment>
<evidence type="ECO:0000259" key="7">
    <source>
        <dbReference type="Pfam" id="PF02683"/>
    </source>
</evidence>
<reference evidence="8 9" key="1">
    <citation type="submission" date="2019-06" db="EMBL/GenBank/DDBJ databases">
        <title>Draft genome sequence of Methanolobus vulcani B1d.</title>
        <authorList>
            <person name="Creighbaum A.J."/>
            <person name="Ticak T."/>
            <person name="Hariraju D."/>
            <person name="Arivett B.A."/>
            <person name="Ferguson D.J.Jr."/>
        </authorList>
    </citation>
    <scope>NUCLEOTIDE SEQUENCE [LARGE SCALE GENOMIC DNA]</scope>
    <source>
        <strain evidence="8 9">B1d</strain>
    </source>
</reference>
<gene>
    <name evidence="8" type="ORF">FKV42_04135</name>
</gene>
<feature type="transmembrane region" description="Helical" evidence="6">
    <location>
        <begin position="76"/>
        <end position="93"/>
    </location>
</feature>
<keyword evidence="3 6" id="KW-0812">Transmembrane</keyword>
<feature type="transmembrane region" description="Helical" evidence="6">
    <location>
        <begin position="12"/>
        <end position="35"/>
    </location>
</feature>
<dbReference type="EMBL" id="VIAQ01000011">
    <property type="protein sequence ID" value="TQD26653.1"/>
    <property type="molecule type" value="Genomic_DNA"/>
</dbReference>
<feature type="transmembrane region" description="Helical" evidence="6">
    <location>
        <begin position="150"/>
        <end position="175"/>
    </location>
</feature>
<feature type="transmembrane region" description="Helical" evidence="6">
    <location>
        <begin position="114"/>
        <end position="144"/>
    </location>
</feature>
<feature type="transmembrane region" description="Helical" evidence="6">
    <location>
        <begin position="196"/>
        <end position="217"/>
    </location>
</feature>
<feature type="transmembrane region" description="Helical" evidence="6">
    <location>
        <begin position="47"/>
        <end position="70"/>
    </location>
</feature>
<dbReference type="RefSeq" id="WP_154808996.1">
    <property type="nucleotide sequence ID" value="NZ_VIAQ01000011.1"/>
</dbReference>
<evidence type="ECO:0000256" key="1">
    <source>
        <dbReference type="ARBA" id="ARBA00004141"/>
    </source>
</evidence>
<dbReference type="InterPro" id="IPR003834">
    <property type="entry name" value="Cyt_c_assmbl_TM_dom"/>
</dbReference>
<name>A0A7Z8KPH0_9EURY</name>
<evidence type="ECO:0000256" key="4">
    <source>
        <dbReference type="ARBA" id="ARBA00022989"/>
    </source>
</evidence>
<keyword evidence="4 6" id="KW-1133">Transmembrane helix</keyword>
<dbReference type="PANTHER" id="PTHR31272:SF9">
    <property type="entry name" value="BLL1027 PROTEIN"/>
    <property type="match status" value="1"/>
</dbReference>
<dbReference type="Proteomes" id="UP000319335">
    <property type="component" value="Unassembled WGS sequence"/>
</dbReference>
<dbReference type="Pfam" id="PF02683">
    <property type="entry name" value="DsbD_TM"/>
    <property type="match status" value="1"/>
</dbReference>
<dbReference type="GO" id="GO:0016020">
    <property type="term" value="C:membrane"/>
    <property type="evidence" value="ECO:0007669"/>
    <property type="project" value="UniProtKB-SubCell"/>
</dbReference>
<keyword evidence="5 6" id="KW-0472">Membrane</keyword>
<keyword evidence="9" id="KW-1185">Reference proteome</keyword>
<evidence type="ECO:0000256" key="5">
    <source>
        <dbReference type="ARBA" id="ARBA00023136"/>
    </source>
</evidence>